<gene>
    <name evidence="5" type="ORF">FEM03_15160</name>
</gene>
<accession>A0A5R8KDQ4</accession>
<dbReference type="CDD" id="cd03219">
    <property type="entry name" value="ABC_Mj1267_LivG_branched"/>
    <property type="match status" value="1"/>
</dbReference>
<protein>
    <submittedName>
        <fullName evidence="5">ABC transporter ATP-binding protein</fullName>
    </submittedName>
</protein>
<dbReference type="SUPFAM" id="SSF52540">
    <property type="entry name" value="P-loop containing nucleoside triphosphate hydrolases"/>
    <property type="match status" value="1"/>
</dbReference>
<dbReference type="InterPro" id="IPR032823">
    <property type="entry name" value="BCA_ABC_TP_C"/>
</dbReference>
<reference evidence="5 6" key="1">
    <citation type="submission" date="2019-05" db="EMBL/GenBank/DDBJ databases">
        <title>Verrucobacter flavum gen. nov., sp. nov. a new member of the family Verrucomicrobiaceae.</title>
        <authorList>
            <person name="Szuroczki S."/>
            <person name="Abbaszade G."/>
            <person name="Szabo A."/>
            <person name="Felfoldi T."/>
            <person name="Schumann P."/>
            <person name="Boka K."/>
            <person name="Keki Z."/>
            <person name="Toumi M."/>
            <person name="Toth E."/>
        </authorList>
    </citation>
    <scope>NUCLEOTIDE SEQUENCE [LARGE SCALE GENOMIC DNA]</scope>
    <source>
        <strain evidence="5 6">MG-N-17</strain>
    </source>
</reference>
<dbReference type="InterPro" id="IPR027417">
    <property type="entry name" value="P-loop_NTPase"/>
</dbReference>
<organism evidence="5 6">
    <name type="scientific">Phragmitibacter flavus</name>
    <dbReference type="NCBI Taxonomy" id="2576071"/>
    <lineage>
        <taxon>Bacteria</taxon>
        <taxon>Pseudomonadati</taxon>
        <taxon>Verrucomicrobiota</taxon>
        <taxon>Verrucomicrobiia</taxon>
        <taxon>Verrucomicrobiales</taxon>
        <taxon>Verrucomicrobiaceae</taxon>
        <taxon>Phragmitibacter</taxon>
    </lineage>
</organism>
<evidence type="ECO:0000259" key="4">
    <source>
        <dbReference type="PROSITE" id="PS50893"/>
    </source>
</evidence>
<evidence type="ECO:0000256" key="3">
    <source>
        <dbReference type="ARBA" id="ARBA00022840"/>
    </source>
</evidence>
<dbReference type="GO" id="GO:1903806">
    <property type="term" value="P:L-isoleucine import across plasma membrane"/>
    <property type="evidence" value="ECO:0007669"/>
    <property type="project" value="TreeGrafter"/>
</dbReference>
<dbReference type="GO" id="GO:0005886">
    <property type="term" value="C:plasma membrane"/>
    <property type="evidence" value="ECO:0007669"/>
    <property type="project" value="TreeGrafter"/>
</dbReference>
<dbReference type="Proteomes" id="UP000306196">
    <property type="component" value="Unassembled WGS sequence"/>
</dbReference>
<evidence type="ECO:0000256" key="1">
    <source>
        <dbReference type="ARBA" id="ARBA00022448"/>
    </source>
</evidence>
<keyword evidence="2" id="KW-0547">Nucleotide-binding</keyword>
<dbReference type="PROSITE" id="PS50893">
    <property type="entry name" value="ABC_TRANSPORTER_2"/>
    <property type="match status" value="1"/>
</dbReference>
<dbReference type="OrthoDB" id="9805514at2"/>
<name>A0A5R8KDQ4_9BACT</name>
<dbReference type="GO" id="GO:0005304">
    <property type="term" value="F:L-valine transmembrane transporter activity"/>
    <property type="evidence" value="ECO:0007669"/>
    <property type="project" value="TreeGrafter"/>
</dbReference>
<dbReference type="PANTHER" id="PTHR45772:SF7">
    <property type="entry name" value="AMINO ACID ABC TRANSPORTER ATP-BINDING PROTEIN"/>
    <property type="match status" value="1"/>
</dbReference>
<dbReference type="GO" id="GO:1903805">
    <property type="term" value="P:L-valine import across plasma membrane"/>
    <property type="evidence" value="ECO:0007669"/>
    <property type="project" value="TreeGrafter"/>
</dbReference>
<keyword evidence="1" id="KW-0813">Transport</keyword>
<dbReference type="Gene3D" id="3.40.50.300">
    <property type="entry name" value="P-loop containing nucleotide triphosphate hydrolases"/>
    <property type="match status" value="1"/>
</dbReference>
<dbReference type="GO" id="GO:0015192">
    <property type="term" value="F:L-phenylalanine transmembrane transporter activity"/>
    <property type="evidence" value="ECO:0007669"/>
    <property type="project" value="TreeGrafter"/>
</dbReference>
<dbReference type="GO" id="GO:0015808">
    <property type="term" value="P:L-alanine transport"/>
    <property type="evidence" value="ECO:0007669"/>
    <property type="project" value="TreeGrafter"/>
</dbReference>
<dbReference type="AlphaFoldDB" id="A0A5R8KDQ4"/>
<dbReference type="InterPro" id="IPR003593">
    <property type="entry name" value="AAA+_ATPase"/>
</dbReference>
<dbReference type="PANTHER" id="PTHR45772">
    <property type="entry name" value="CONSERVED COMPONENT OF ABC TRANSPORTER FOR NATURAL AMINO ACIDS-RELATED"/>
    <property type="match status" value="1"/>
</dbReference>
<dbReference type="Pfam" id="PF12399">
    <property type="entry name" value="BCA_ABC_TP_C"/>
    <property type="match status" value="1"/>
</dbReference>
<dbReference type="GO" id="GO:0015188">
    <property type="term" value="F:L-isoleucine transmembrane transporter activity"/>
    <property type="evidence" value="ECO:0007669"/>
    <property type="project" value="TreeGrafter"/>
</dbReference>
<sequence>MSSPLLQVKNATIKFGGLTAVSELNLTLEENQLYGLIGPNGAGKTTAFNLITGVYQPTSGHIEFQGKSIASLRPHHLTKLGIARTFQNIRLFGSMSVADNVRVATQVHRDHGIRDALWRGKGFQQRESDIRFQVCELLDIFDLGPLKDEPAKSLPYGDQRRLEIVRALATKPKLLLLDEPAAGMNPTEKEELMTLIRFIKDRFKISIMLVEHDMKVVMGICQRIAVLEYGIKIAEGTPTEVQRDPKVIAAYLGTENTKQTPIDA</sequence>
<keyword evidence="6" id="KW-1185">Reference proteome</keyword>
<feature type="domain" description="ABC transporter" evidence="4">
    <location>
        <begin position="6"/>
        <end position="254"/>
    </location>
</feature>
<proteinExistence type="predicted"/>
<dbReference type="EMBL" id="VAUV01000010">
    <property type="protein sequence ID" value="TLD70065.1"/>
    <property type="molecule type" value="Genomic_DNA"/>
</dbReference>
<dbReference type="GO" id="GO:0016887">
    <property type="term" value="F:ATP hydrolysis activity"/>
    <property type="evidence" value="ECO:0007669"/>
    <property type="project" value="InterPro"/>
</dbReference>
<dbReference type="GO" id="GO:0005524">
    <property type="term" value="F:ATP binding"/>
    <property type="evidence" value="ECO:0007669"/>
    <property type="project" value="UniProtKB-KW"/>
</dbReference>
<dbReference type="RefSeq" id="WP_138087122.1">
    <property type="nucleotide sequence ID" value="NZ_VAUV01000010.1"/>
</dbReference>
<evidence type="ECO:0000256" key="2">
    <source>
        <dbReference type="ARBA" id="ARBA00022741"/>
    </source>
</evidence>
<dbReference type="InterPro" id="IPR003439">
    <property type="entry name" value="ABC_transporter-like_ATP-bd"/>
</dbReference>
<evidence type="ECO:0000313" key="6">
    <source>
        <dbReference type="Proteomes" id="UP000306196"/>
    </source>
</evidence>
<comment type="caution">
    <text evidence="5">The sequence shown here is derived from an EMBL/GenBank/DDBJ whole genome shotgun (WGS) entry which is preliminary data.</text>
</comment>
<keyword evidence="3 5" id="KW-0067">ATP-binding</keyword>
<dbReference type="SMART" id="SM00382">
    <property type="entry name" value="AAA"/>
    <property type="match status" value="1"/>
</dbReference>
<dbReference type="InterPro" id="IPR051120">
    <property type="entry name" value="ABC_AA/LPS_Transport"/>
</dbReference>
<evidence type="ECO:0000313" key="5">
    <source>
        <dbReference type="EMBL" id="TLD70065.1"/>
    </source>
</evidence>
<dbReference type="FunFam" id="3.40.50.300:FF:000421">
    <property type="entry name" value="Branched-chain amino acid ABC transporter ATP-binding protein"/>
    <property type="match status" value="1"/>
</dbReference>
<dbReference type="GO" id="GO:0042941">
    <property type="term" value="P:D-alanine transmembrane transport"/>
    <property type="evidence" value="ECO:0007669"/>
    <property type="project" value="TreeGrafter"/>
</dbReference>
<dbReference type="Pfam" id="PF00005">
    <property type="entry name" value="ABC_tran"/>
    <property type="match status" value="1"/>
</dbReference>